<feature type="transmembrane region" description="Helical" evidence="2">
    <location>
        <begin position="39"/>
        <end position="59"/>
    </location>
</feature>
<gene>
    <name evidence="3" type="ORF">BV898_06635</name>
</gene>
<dbReference type="Proteomes" id="UP000192578">
    <property type="component" value="Unassembled WGS sequence"/>
</dbReference>
<evidence type="ECO:0008006" key="5">
    <source>
        <dbReference type="Google" id="ProtNLM"/>
    </source>
</evidence>
<feature type="transmembrane region" description="Helical" evidence="2">
    <location>
        <begin position="112"/>
        <end position="142"/>
    </location>
</feature>
<dbReference type="EMBL" id="MTYJ01000040">
    <property type="protein sequence ID" value="OQV19405.1"/>
    <property type="molecule type" value="Genomic_DNA"/>
</dbReference>
<keyword evidence="2" id="KW-0812">Transmembrane</keyword>
<evidence type="ECO:0000313" key="4">
    <source>
        <dbReference type="Proteomes" id="UP000192578"/>
    </source>
</evidence>
<dbReference type="AlphaFoldDB" id="A0A1W0WW26"/>
<feature type="transmembrane region" description="Helical" evidence="2">
    <location>
        <begin position="197"/>
        <end position="220"/>
    </location>
</feature>
<keyword evidence="4" id="KW-1185">Reference proteome</keyword>
<evidence type="ECO:0000256" key="2">
    <source>
        <dbReference type="SAM" id="Phobius"/>
    </source>
</evidence>
<evidence type="ECO:0000256" key="1">
    <source>
        <dbReference type="SAM" id="MobiDB-lite"/>
    </source>
</evidence>
<evidence type="ECO:0000313" key="3">
    <source>
        <dbReference type="EMBL" id="OQV19405.1"/>
    </source>
</evidence>
<proteinExistence type="predicted"/>
<keyword evidence="2" id="KW-0472">Membrane</keyword>
<organism evidence="3 4">
    <name type="scientific">Hypsibius exemplaris</name>
    <name type="common">Freshwater tardigrade</name>
    <dbReference type="NCBI Taxonomy" id="2072580"/>
    <lineage>
        <taxon>Eukaryota</taxon>
        <taxon>Metazoa</taxon>
        <taxon>Ecdysozoa</taxon>
        <taxon>Tardigrada</taxon>
        <taxon>Eutardigrada</taxon>
        <taxon>Parachela</taxon>
        <taxon>Hypsibioidea</taxon>
        <taxon>Hypsibiidae</taxon>
        <taxon>Hypsibius</taxon>
    </lineage>
</organism>
<comment type="caution">
    <text evidence="3">The sequence shown here is derived from an EMBL/GenBank/DDBJ whole genome shotgun (WGS) entry which is preliminary data.</text>
</comment>
<feature type="transmembrane region" description="Helical" evidence="2">
    <location>
        <begin position="162"/>
        <end position="185"/>
    </location>
</feature>
<dbReference type="OrthoDB" id="10560052at2759"/>
<accession>A0A1W0WW26</accession>
<protein>
    <recommendedName>
        <fullName evidence="5">Transmembrane protein</fullName>
    </recommendedName>
</protein>
<name>A0A1W0WW26_HYPEX</name>
<feature type="region of interest" description="Disordered" evidence="1">
    <location>
        <begin position="249"/>
        <end position="290"/>
    </location>
</feature>
<keyword evidence="2" id="KW-1133">Transmembrane helix</keyword>
<sequence>MKKINGSNPLDIGRNYRWSQHSTRRTFSTGDPSVKIRSIFVCLCGTSLACIIAIILQAVSLSGSYWGHYDFVEHGALLESGHFGLWTVCIENVAHPGIWDCGLEQPGRRLSVPAWCAISGICGVLSICCLGACLLVALLQLLRIGQGEPTWCANRRALSQKVIPAIFAVLLSSACVIFAALAMIRIRSAKVTYGTSFWIQVAAISFNVIVLICTAIESFWRPYPTPPRPLEAKPEETAQLKPKQSFFPLPAAAGTSREPVVVMNPRGEQDDDKSSGGGAQYAAPKEKPSRFKAVLRRSVSEGANGSAKILRQT</sequence>
<reference evidence="4" key="1">
    <citation type="submission" date="2017-01" db="EMBL/GenBank/DDBJ databases">
        <title>Comparative genomics of anhydrobiosis in the tardigrade Hypsibius dujardini.</title>
        <authorList>
            <person name="Yoshida Y."/>
            <person name="Koutsovoulos G."/>
            <person name="Laetsch D."/>
            <person name="Stevens L."/>
            <person name="Kumar S."/>
            <person name="Horikawa D."/>
            <person name="Ishino K."/>
            <person name="Komine S."/>
            <person name="Tomita M."/>
            <person name="Blaxter M."/>
            <person name="Arakawa K."/>
        </authorList>
    </citation>
    <scope>NUCLEOTIDE SEQUENCE [LARGE SCALE GENOMIC DNA]</scope>
    <source>
        <strain evidence="4">Z151</strain>
    </source>
</reference>